<keyword evidence="3" id="KW-1185">Reference proteome</keyword>
<dbReference type="RefSeq" id="WP_237345629.1">
    <property type="nucleotide sequence ID" value="NZ_JABWGX010000011.1"/>
</dbReference>
<dbReference type="EMBL" id="JAUSVY010000003">
    <property type="protein sequence ID" value="MDQ0505130.1"/>
    <property type="molecule type" value="Genomic_DNA"/>
</dbReference>
<dbReference type="NCBIfam" id="TIGR03798">
    <property type="entry name" value="leader_Nif11"/>
    <property type="match status" value="1"/>
</dbReference>
<evidence type="ECO:0000259" key="1">
    <source>
        <dbReference type="Pfam" id="PF07862"/>
    </source>
</evidence>
<evidence type="ECO:0000313" key="3">
    <source>
        <dbReference type="Proteomes" id="UP001241747"/>
    </source>
</evidence>
<gene>
    <name evidence="2" type="ORF">QOZ94_001912</name>
</gene>
<feature type="domain" description="Nif11" evidence="1">
    <location>
        <begin position="1"/>
        <end position="49"/>
    </location>
</feature>
<comment type="caution">
    <text evidence="2">The sequence shown here is derived from an EMBL/GenBank/DDBJ whole genome shotgun (WGS) entry which is preliminary data.</text>
</comment>
<proteinExistence type="predicted"/>
<dbReference type="Proteomes" id="UP001241747">
    <property type="component" value="Unassembled WGS sequence"/>
</dbReference>
<dbReference type="InterPro" id="IPR012903">
    <property type="entry name" value="Nif11"/>
</dbReference>
<name>A0ABU0LDB8_XANAG</name>
<reference evidence="2 3" key="1">
    <citation type="submission" date="2023-07" db="EMBL/GenBank/DDBJ databases">
        <title>Genomic Encyclopedia of Type Strains, Phase IV (KMG-IV): sequencing the most valuable type-strain genomes for metagenomic binning, comparative biology and taxonomic classification.</title>
        <authorList>
            <person name="Goeker M."/>
        </authorList>
    </citation>
    <scope>NUCLEOTIDE SEQUENCE [LARGE SCALE GENOMIC DNA]</scope>
    <source>
        <strain evidence="2 3">DSM 3770</strain>
    </source>
</reference>
<evidence type="ECO:0000313" key="2">
    <source>
        <dbReference type="EMBL" id="MDQ0505130.1"/>
    </source>
</evidence>
<dbReference type="Pfam" id="PF07862">
    <property type="entry name" value="Nif11"/>
    <property type="match status" value="1"/>
</dbReference>
<sequence>MSVESAVAYIRRMRSDDDFRRKMNEVSEDDDASWTEIRSAGFDFTMKEFKLAQDEIYKEYGITPM</sequence>
<accession>A0ABU0LDB8</accession>
<organism evidence="2 3">
    <name type="scientific">Xanthobacter agilis</name>
    <dbReference type="NCBI Taxonomy" id="47492"/>
    <lineage>
        <taxon>Bacteria</taxon>
        <taxon>Pseudomonadati</taxon>
        <taxon>Pseudomonadota</taxon>
        <taxon>Alphaproteobacteria</taxon>
        <taxon>Hyphomicrobiales</taxon>
        <taxon>Xanthobacteraceae</taxon>
        <taxon>Xanthobacter</taxon>
    </lineage>
</organism>
<protein>
    <submittedName>
        <fullName evidence="2">Ribosomally synthesized peptide with nif11-like leader</fullName>
    </submittedName>
</protein>
<dbReference type="InterPro" id="IPR022516">
    <property type="entry name" value="CHP03798_Ocin"/>
</dbReference>